<keyword evidence="2" id="KW-0472">Membrane</keyword>
<dbReference type="InterPro" id="IPR057561">
    <property type="entry name" value="NADase_transloc"/>
</dbReference>
<comment type="caution">
    <text evidence="3">The sequence shown here is derived from an EMBL/GenBank/DDBJ whole genome shotgun (WGS) entry which is preliminary data.</text>
</comment>
<dbReference type="SUPFAM" id="SSF49785">
    <property type="entry name" value="Galactose-binding domain-like"/>
    <property type="match status" value="1"/>
</dbReference>
<feature type="compositionally biased region" description="Low complexity" evidence="1">
    <location>
        <begin position="38"/>
        <end position="86"/>
    </location>
</feature>
<keyword evidence="2" id="KW-1133">Transmembrane helix</keyword>
<dbReference type="PANTHER" id="PTHR42746">
    <property type="entry name" value="DIADENOSINE 5',5'''-P1,P4-TETRAPHOSPHATE PHOSPHORYLASE"/>
    <property type="match status" value="1"/>
</dbReference>
<feature type="compositionally biased region" description="Low complexity" evidence="1">
    <location>
        <begin position="127"/>
        <end position="145"/>
    </location>
</feature>
<dbReference type="RefSeq" id="WP_125499911.1">
    <property type="nucleotide sequence ID" value="NZ_BMVZ01000008.1"/>
</dbReference>
<evidence type="ECO:0000256" key="2">
    <source>
        <dbReference type="SAM" id="Phobius"/>
    </source>
</evidence>
<dbReference type="InterPro" id="IPR053364">
    <property type="entry name" value="Fork-head_TF_regulator"/>
</dbReference>
<proteinExistence type="predicted"/>
<sequence>MTTPRRCADCGTPAEPGQSFCDACGAVLSWTDRAATRTPVAAPAADAGRPAGLGDAAQQDAAVPPAPPEGSFGPGAAAASPARPGEPGTGSGDGVPAVSGAPVPGTAGFAPADGAGAPSGGDHRADGPAPADASVPAAAPEAVAHASHDTAFPAGPSASGAAAPGPGGETSTDDDTPTEPLPAAADAHGYGAPGPGGLPGDSRPGNDRFADDRFADDRPGDGASGDGMTDRARQLIVPVSDPDPRPAPEPSVAPVLPGRPVAQRPQTVRAPGEDLGAEGGVPCPWCATRNRPDRHYCTRCAMPMAGERDAQTPGRRPWWRRLWGADDREAPWAGDRPRLRRTFGRVLGWLGAAVVLVLLVVLGMKIPDAVQATRDHFAKRAPVSPDHVAASRSYPDHDAQLAFDKLNNTWWGPGVSRSGQGQWIEARFSEPTRLLDVVITPGVSTHADQLSQQALPHRLEARITLADGRTTTRDIVLDQGAGPQTRSFRVGEVTAVRFVLQSAYQTSDKKQVAIAEIEFFGPSQGGSS</sequence>
<feature type="compositionally biased region" description="Low complexity" evidence="1">
    <location>
        <begin position="181"/>
        <end position="190"/>
    </location>
</feature>
<dbReference type="NCBIfam" id="NF047619">
    <property type="entry name" value="NADase_discoid"/>
    <property type="match status" value="1"/>
</dbReference>
<feature type="compositionally biased region" description="Low complexity" evidence="1">
    <location>
        <begin position="104"/>
        <end position="116"/>
    </location>
</feature>
<reference evidence="3 4" key="1">
    <citation type="submission" date="2020-03" db="EMBL/GenBank/DDBJ databases">
        <title>WGS of actinomycetes isolated from Thailand.</title>
        <authorList>
            <person name="Thawai C."/>
        </authorList>
    </citation>
    <scope>NUCLEOTIDE SEQUENCE [LARGE SCALE GENOMIC DNA]</scope>
    <source>
        <strain evidence="3 4">NBRC 13905</strain>
    </source>
</reference>
<protein>
    <submittedName>
        <fullName evidence="3">Zinc ribbon domain-containing protein</fullName>
    </submittedName>
</protein>
<feature type="compositionally biased region" description="Low complexity" evidence="1">
    <location>
        <begin position="153"/>
        <end position="164"/>
    </location>
</feature>
<dbReference type="InterPro" id="IPR008979">
    <property type="entry name" value="Galactose-bd-like_sf"/>
</dbReference>
<organism evidence="3 4">
    <name type="scientific">Streptomyces thermoviolaceus subsp. thermoviolaceus</name>
    <dbReference type="NCBI Taxonomy" id="66860"/>
    <lineage>
        <taxon>Bacteria</taxon>
        <taxon>Bacillati</taxon>
        <taxon>Actinomycetota</taxon>
        <taxon>Actinomycetes</taxon>
        <taxon>Kitasatosporales</taxon>
        <taxon>Streptomycetaceae</taxon>
        <taxon>Streptomyces</taxon>
    </lineage>
</organism>
<dbReference type="EMBL" id="JAATEL010000006">
    <property type="protein sequence ID" value="NJP14273.1"/>
    <property type="molecule type" value="Genomic_DNA"/>
</dbReference>
<dbReference type="Gene3D" id="2.60.120.260">
    <property type="entry name" value="Galactose-binding domain-like"/>
    <property type="match status" value="1"/>
</dbReference>
<evidence type="ECO:0000313" key="3">
    <source>
        <dbReference type="EMBL" id="NJP14273.1"/>
    </source>
</evidence>
<dbReference type="PANTHER" id="PTHR42746:SF2">
    <property type="entry name" value="DIADENOSINE 5',5'''-P1,P4-TETRAPHOSPHATE PHOSPHORYLASE 2-RELATED"/>
    <property type="match status" value="1"/>
</dbReference>
<accession>A0ABX0YT74</accession>
<name>A0ABX0YT74_STRTL</name>
<gene>
    <name evidence="3" type="ORF">HCJ95_08205</name>
</gene>
<feature type="transmembrane region" description="Helical" evidence="2">
    <location>
        <begin position="346"/>
        <end position="364"/>
    </location>
</feature>
<evidence type="ECO:0000313" key="4">
    <source>
        <dbReference type="Proteomes" id="UP000635996"/>
    </source>
</evidence>
<feature type="compositionally biased region" description="Basic and acidic residues" evidence="1">
    <location>
        <begin position="204"/>
        <end position="220"/>
    </location>
</feature>
<evidence type="ECO:0000256" key="1">
    <source>
        <dbReference type="SAM" id="MobiDB-lite"/>
    </source>
</evidence>
<keyword evidence="2" id="KW-0812">Transmembrane</keyword>
<feature type="region of interest" description="Disordered" evidence="1">
    <location>
        <begin position="38"/>
        <end position="259"/>
    </location>
</feature>
<keyword evidence="4" id="KW-1185">Reference proteome</keyword>
<dbReference type="Proteomes" id="UP000635996">
    <property type="component" value="Unassembled WGS sequence"/>
</dbReference>